<organism evidence="9 10">
    <name type="scientific">Orenia metallireducens</name>
    <dbReference type="NCBI Taxonomy" id="1413210"/>
    <lineage>
        <taxon>Bacteria</taxon>
        <taxon>Bacillati</taxon>
        <taxon>Bacillota</taxon>
        <taxon>Clostridia</taxon>
        <taxon>Halanaerobiales</taxon>
        <taxon>Halobacteroidaceae</taxon>
        <taxon>Orenia</taxon>
    </lineage>
</organism>
<comment type="caution">
    <text evidence="9">The sequence shown here is derived from an EMBL/GenBank/DDBJ whole genome shotgun (WGS) entry which is preliminary data.</text>
</comment>
<evidence type="ECO:0000259" key="8">
    <source>
        <dbReference type="Pfam" id="PF09115"/>
    </source>
</evidence>
<dbReference type="Pfam" id="PF13177">
    <property type="entry name" value="DNA_pol3_delta2"/>
    <property type="match status" value="1"/>
</dbReference>
<keyword evidence="10" id="KW-1185">Reference proteome</keyword>
<dbReference type="EC" id="2.7.7.7" evidence="1"/>
<dbReference type="InterPro" id="IPR050238">
    <property type="entry name" value="DNA_Rep/Repair_Clamp_Loader"/>
</dbReference>
<feature type="domain" description="DNA polymerase III delta subunit C-terminal" evidence="8">
    <location>
        <begin position="210"/>
        <end position="323"/>
    </location>
</feature>
<keyword evidence="4" id="KW-0548">Nucleotidyltransferase</keyword>
<evidence type="ECO:0000256" key="2">
    <source>
        <dbReference type="ARBA" id="ARBA00014363"/>
    </source>
</evidence>
<dbReference type="PANTHER" id="PTHR11669">
    <property type="entry name" value="REPLICATION FACTOR C / DNA POLYMERASE III GAMMA-TAU SUBUNIT"/>
    <property type="match status" value="1"/>
</dbReference>
<dbReference type="EMBL" id="LWDV01000010">
    <property type="protein sequence ID" value="OCL25792.1"/>
    <property type="molecule type" value="Genomic_DNA"/>
</dbReference>
<evidence type="ECO:0000256" key="5">
    <source>
        <dbReference type="ARBA" id="ARBA00022705"/>
    </source>
</evidence>
<reference evidence="9 10" key="2">
    <citation type="submission" date="2016-08" db="EMBL/GenBank/DDBJ databases">
        <title>Orenia metallireducens sp. nov. strain Z6, a Novel Metal-reducing Firmicute from the Deep Subsurface.</title>
        <authorList>
            <person name="Maxim B.I."/>
            <person name="Kenneth K."/>
            <person name="Flynn T.M."/>
            <person name="Oloughlin E.J."/>
            <person name="Locke R.A."/>
            <person name="Weber J.R."/>
            <person name="Egan S.M."/>
            <person name="Mackie R.I."/>
            <person name="Cann I.K."/>
        </authorList>
    </citation>
    <scope>NUCLEOTIDE SEQUENCE [LARGE SCALE GENOMIC DNA]</scope>
    <source>
        <strain evidence="9 10">Z6</strain>
    </source>
</reference>
<evidence type="ECO:0000256" key="4">
    <source>
        <dbReference type="ARBA" id="ARBA00022695"/>
    </source>
</evidence>
<accession>A0A1C0A6M0</accession>
<keyword evidence="6" id="KW-0239">DNA-directed DNA polymerase</keyword>
<dbReference type="RefSeq" id="WP_068719714.1">
    <property type="nucleotide sequence ID" value="NZ_LWDV01000010.1"/>
</dbReference>
<evidence type="ECO:0000256" key="6">
    <source>
        <dbReference type="ARBA" id="ARBA00022932"/>
    </source>
</evidence>
<evidence type="ECO:0000313" key="9">
    <source>
        <dbReference type="EMBL" id="OCL25792.1"/>
    </source>
</evidence>
<dbReference type="FunFam" id="3.40.50.300:FF:001255">
    <property type="entry name" value="DNA polymerase III subunit delta"/>
    <property type="match status" value="1"/>
</dbReference>
<dbReference type="GO" id="GO:0003677">
    <property type="term" value="F:DNA binding"/>
    <property type="evidence" value="ECO:0007669"/>
    <property type="project" value="InterPro"/>
</dbReference>
<evidence type="ECO:0000256" key="1">
    <source>
        <dbReference type="ARBA" id="ARBA00012417"/>
    </source>
</evidence>
<gene>
    <name evidence="9" type="ORF">U472_15850</name>
</gene>
<keyword evidence="3" id="KW-0808">Transferase</keyword>
<dbReference type="GO" id="GO:0008408">
    <property type="term" value="F:3'-5' exonuclease activity"/>
    <property type="evidence" value="ECO:0007669"/>
    <property type="project" value="InterPro"/>
</dbReference>
<dbReference type="InterPro" id="IPR027417">
    <property type="entry name" value="P-loop_NTPase"/>
</dbReference>
<protein>
    <recommendedName>
        <fullName evidence="2">DNA polymerase III subunit delta'</fullName>
        <ecNumber evidence="1">2.7.7.7</ecNumber>
    </recommendedName>
</protein>
<dbReference type="Proteomes" id="UP000093514">
    <property type="component" value="Unassembled WGS sequence"/>
</dbReference>
<dbReference type="AlphaFoldDB" id="A0A1C0A6M0"/>
<proteinExistence type="predicted"/>
<dbReference type="GO" id="GO:0006261">
    <property type="term" value="P:DNA-templated DNA replication"/>
    <property type="evidence" value="ECO:0007669"/>
    <property type="project" value="TreeGrafter"/>
</dbReference>
<dbReference type="InterPro" id="IPR015199">
    <property type="entry name" value="DNA_pol_III_delta_C"/>
</dbReference>
<evidence type="ECO:0000256" key="3">
    <source>
        <dbReference type="ARBA" id="ARBA00022679"/>
    </source>
</evidence>
<dbReference type="SUPFAM" id="SSF52540">
    <property type="entry name" value="P-loop containing nucleoside triphosphate hydrolases"/>
    <property type="match status" value="1"/>
</dbReference>
<dbReference type="NCBIfam" id="TIGR00678">
    <property type="entry name" value="holB"/>
    <property type="match status" value="1"/>
</dbReference>
<evidence type="ECO:0000256" key="7">
    <source>
        <dbReference type="ARBA" id="ARBA00049244"/>
    </source>
</evidence>
<dbReference type="Pfam" id="PF09115">
    <property type="entry name" value="DNApol3-delta_C"/>
    <property type="match status" value="1"/>
</dbReference>
<dbReference type="GO" id="GO:0003887">
    <property type="term" value="F:DNA-directed DNA polymerase activity"/>
    <property type="evidence" value="ECO:0007669"/>
    <property type="project" value="UniProtKB-KW"/>
</dbReference>
<dbReference type="GO" id="GO:0009360">
    <property type="term" value="C:DNA polymerase III complex"/>
    <property type="evidence" value="ECO:0007669"/>
    <property type="project" value="InterPro"/>
</dbReference>
<sequence>MSFNQIIGQDLAKTILKNALVQQRLSHAYLFVGEEGLGKDSAAFEFTKAINCQENDNDSCNHCISCRKANNKNHPDVKEIYPDGAFIKIDQIRKLQQEILYKPYESKKKVYIIHQADKMNTQAANSLLKTLEEPPSYAIIILITNNLNKLLPTIISRCQLIRFQLVSDEVIKDSLIKDYNLSEEEAILFTTLAEGRYRFALEWVENIDKVEERKEILKIANSLKDLTRIESFEFVQKLLDERDKINLILNIILTWYRDLLMVKLGQNESLINIDYHDKLRDEAKEWRLEGIEGIISLIEDTNNVINNLNVNLQLALEVLFLRLNKLRRKNYARSNRSYI</sequence>
<evidence type="ECO:0000313" key="10">
    <source>
        <dbReference type="Proteomes" id="UP000093514"/>
    </source>
</evidence>
<dbReference type="Gene3D" id="3.40.50.300">
    <property type="entry name" value="P-loop containing nucleotide triphosphate hydrolases"/>
    <property type="match status" value="1"/>
</dbReference>
<name>A0A1C0A6M0_9FIRM</name>
<dbReference type="InterPro" id="IPR004622">
    <property type="entry name" value="DNA_pol_HolB"/>
</dbReference>
<reference evidence="10" key="1">
    <citation type="submission" date="2016-07" db="EMBL/GenBank/DDBJ databases">
        <authorList>
            <person name="Florea S."/>
            <person name="Webb J.S."/>
            <person name="Jaromczyk J."/>
            <person name="Schardl C.L."/>
        </authorList>
    </citation>
    <scope>NUCLEOTIDE SEQUENCE [LARGE SCALE GENOMIC DNA]</scope>
    <source>
        <strain evidence="10">Z6</strain>
    </source>
</reference>
<comment type="catalytic activity">
    <reaction evidence="7">
        <text>DNA(n) + a 2'-deoxyribonucleoside 5'-triphosphate = DNA(n+1) + diphosphate</text>
        <dbReference type="Rhea" id="RHEA:22508"/>
        <dbReference type="Rhea" id="RHEA-COMP:17339"/>
        <dbReference type="Rhea" id="RHEA-COMP:17340"/>
        <dbReference type="ChEBI" id="CHEBI:33019"/>
        <dbReference type="ChEBI" id="CHEBI:61560"/>
        <dbReference type="ChEBI" id="CHEBI:173112"/>
        <dbReference type="EC" id="2.7.7.7"/>
    </reaction>
</comment>
<dbReference type="OrthoDB" id="9810148at2"/>
<keyword evidence="5" id="KW-0235">DNA replication</keyword>
<dbReference type="PANTHER" id="PTHR11669:SF8">
    <property type="entry name" value="DNA POLYMERASE III SUBUNIT DELTA"/>
    <property type="match status" value="1"/>
</dbReference>